<dbReference type="InterPro" id="IPR000031">
    <property type="entry name" value="PurE_dom"/>
</dbReference>
<dbReference type="GO" id="GO:0016787">
    <property type="term" value="F:hydrolase activity"/>
    <property type="evidence" value="ECO:0007669"/>
    <property type="project" value="InterPro"/>
</dbReference>
<dbReference type="GO" id="GO:0006189">
    <property type="term" value="P:'de novo' IMP biosynthetic process"/>
    <property type="evidence" value="ECO:0007669"/>
    <property type="project" value="InterPro"/>
</dbReference>
<organism evidence="2 3">
    <name type="scientific">Adhaeretor mobilis</name>
    <dbReference type="NCBI Taxonomy" id="1930276"/>
    <lineage>
        <taxon>Bacteria</taxon>
        <taxon>Pseudomonadati</taxon>
        <taxon>Planctomycetota</taxon>
        <taxon>Planctomycetia</taxon>
        <taxon>Pirellulales</taxon>
        <taxon>Lacipirellulaceae</taxon>
        <taxon>Adhaeretor</taxon>
    </lineage>
</organism>
<dbReference type="PANTHER" id="PTHR43064:SF1">
    <property type="entry name" value="SLL1489 PROTEIN"/>
    <property type="match status" value="1"/>
</dbReference>
<dbReference type="EMBL" id="CP036263">
    <property type="protein sequence ID" value="QDT00695.1"/>
    <property type="molecule type" value="Genomic_DNA"/>
</dbReference>
<dbReference type="Proteomes" id="UP000319852">
    <property type="component" value="Chromosome"/>
</dbReference>
<evidence type="ECO:0000259" key="1">
    <source>
        <dbReference type="SMART" id="SM01001"/>
    </source>
</evidence>
<dbReference type="Pfam" id="PF00731">
    <property type="entry name" value="AIRC"/>
    <property type="match status" value="1"/>
</dbReference>
<evidence type="ECO:0000313" key="2">
    <source>
        <dbReference type="EMBL" id="QDT00695.1"/>
    </source>
</evidence>
<dbReference type="InterPro" id="IPR039476">
    <property type="entry name" value="P2CMN_synthase_LarB"/>
</dbReference>
<dbReference type="AlphaFoldDB" id="A0A517N0N0"/>
<evidence type="ECO:0000313" key="3">
    <source>
        <dbReference type="Proteomes" id="UP000319852"/>
    </source>
</evidence>
<dbReference type="Gene3D" id="3.40.50.1970">
    <property type="match status" value="1"/>
</dbReference>
<keyword evidence="3" id="KW-1185">Reference proteome</keyword>
<proteinExistence type="predicted"/>
<name>A0A517N0N0_9BACT</name>
<dbReference type="SUPFAM" id="SSF52255">
    <property type="entry name" value="N5-CAIR mutase (phosphoribosylaminoimidazole carboxylase, PurE)"/>
    <property type="match status" value="1"/>
</dbReference>
<dbReference type="SMART" id="SM01001">
    <property type="entry name" value="AIRC"/>
    <property type="match status" value="1"/>
</dbReference>
<sequence>MPRDESKKTDQKATLQLASASIDLDRTRRCGFPEVIYGEGKTAETIAQIASELRSRGERVLATRIDLAKANEISQLLPEMMYDSTARTLRIGDDLPDAQAKGNVVVISAGTSDLPVAEEAHQTLLWMGARVSMVHDVGVAGPHRLPERLAEFENADALVVVAGMEGALPSVVGGYVACPIFAVPTSVGYGANLGGIAALLSMLNSCASNVAVVNIDAGFKGGYLAGLVATQKHDSMQGQDAPAH</sequence>
<accession>A0A517N0N0</accession>
<dbReference type="KEGG" id="amob:HG15A2_40350"/>
<protein>
    <submittedName>
        <fullName evidence="2">AIR carboxylase</fullName>
    </submittedName>
</protein>
<dbReference type="OrthoDB" id="9782511at2"/>
<feature type="domain" description="PurE" evidence="1">
    <location>
        <begin position="102"/>
        <end position="234"/>
    </location>
</feature>
<dbReference type="NCBIfam" id="NF033503">
    <property type="entry name" value="LarB"/>
    <property type="match status" value="1"/>
</dbReference>
<gene>
    <name evidence="2" type="ORF">HG15A2_40350</name>
</gene>
<reference evidence="2 3" key="1">
    <citation type="submission" date="2019-02" db="EMBL/GenBank/DDBJ databases">
        <title>Deep-cultivation of Planctomycetes and their phenomic and genomic characterization uncovers novel biology.</title>
        <authorList>
            <person name="Wiegand S."/>
            <person name="Jogler M."/>
            <person name="Boedeker C."/>
            <person name="Pinto D."/>
            <person name="Vollmers J."/>
            <person name="Rivas-Marin E."/>
            <person name="Kohn T."/>
            <person name="Peeters S.H."/>
            <person name="Heuer A."/>
            <person name="Rast P."/>
            <person name="Oberbeckmann S."/>
            <person name="Bunk B."/>
            <person name="Jeske O."/>
            <person name="Meyerdierks A."/>
            <person name="Storesund J.E."/>
            <person name="Kallscheuer N."/>
            <person name="Luecker S."/>
            <person name="Lage O.M."/>
            <person name="Pohl T."/>
            <person name="Merkel B.J."/>
            <person name="Hornburger P."/>
            <person name="Mueller R.-W."/>
            <person name="Bruemmer F."/>
            <person name="Labrenz M."/>
            <person name="Spormann A.M."/>
            <person name="Op den Camp H."/>
            <person name="Overmann J."/>
            <person name="Amann R."/>
            <person name="Jetten M.S.M."/>
            <person name="Mascher T."/>
            <person name="Medema M.H."/>
            <person name="Devos D.P."/>
            <person name="Kaster A.-K."/>
            <person name="Ovreas L."/>
            <person name="Rohde M."/>
            <person name="Galperin M.Y."/>
            <person name="Jogler C."/>
        </authorList>
    </citation>
    <scope>NUCLEOTIDE SEQUENCE [LARGE SCALE GENOMIC DNA]</scope>
    <source>
        <strain evidence="2 3">HG15A2</strain>
    </source>
</reference>
<dbReference type="PANTHER" id="PTHR43064">
    <property type="entry name" value="PHOSPHORIBOSYLAMINOIMIDAZOLE CARBOXYLASE-RELATED"/>
    <property type="match status" value="1"/>
</dbReference>